<evidence type="ECO:0000313" key="20">
    <source>
        <dbReference type="EMBL" id="ABA50772.1"/>
    </source>
</evidence>
<feature type="binding site" evidence="16">
    <location>
        <begin position="693"/>
        <end position="700"/>
    </location>
    <ligand>
        <name>ATP</name>
        <dbReference type="ChEBI" id="CHEBI:30616"/>
    </ligand>
</feature>
<dbReference type="InterPro" id="IPR011604">
    <property type="entry name" value="PDDEXK-like_dom_sf"/>
</dbReference>
<feature type="region of interest" description="Disordered" evidence="17">
    <location>
        <begin position="407"/>
        <end position="523"/>
    </location>
</feature>
<dbReference type="HAMAP" id="MF_01485">
    <property type="entry name" value="RecB"/>
    <property type="match status" value="1"/>
</dbReference>
<evidence type="ECO:0000256" key="2">
    <source>
        <dbReference type="ARBA" id="ARBA00022723"/>
    </source>
</evidence>
<evidence type="ECO:0000256" key="17">
    <source>
        <dbReference type="SAM" id="MobiDB-lite"/>
    </source>
</evidence>
<comment type="catalytic activity">
    <reaction evidence="14 15">
        <text>ATP + H2O = ADP + phosphate + H(+)</text>
        <dbReference type="Rhea" id="RHEA:13065"/>
        <dbReference type="ChEBI" id="CHEBI:15377"/>
        <dbReference type="ChEBI" id="CHEBI:15378"/>
        <dbReference type="ChEBI" id="CHEBI:30616"/>
        <dbReference type="ChEBI" id="CHEBI:43474"/>
        <dbReference type="ChEBI" id="CHEBI:456216"/>
        <dbReference type="EC" id="5.6.2.4"/>
    </reaction>
</comment>
<evidence type="ECO:0000256" key="12">
    <source>
        <dbReference type="ARBA" id="ARBA00023235"/>
    </source>
</evidence>
<evidence type="ECO:0000256" key="16">
    <source>
        <dbReference type="PROSITE-ProRule" id="PRU00560"/>
    </source>
</evidence>
<dbReference type="Proteomes" id="UP000002700">
    <property type="component" value="Chromosome I"/>
</dbReference>
<keyword evidence="2 15" id="KW-0479">Metal-binding</keyword>
<comment type="cofactor">
    <cofactor evidence="15">
        <name>Mg(2+)</name>
        <dbReference type="ChEBI" id="CHEBI:18420"/>
    </cofactor>
    <text evidence="15">Binds 1 Mg(2+) ion per subunit.</text>
</comment>
<dbReference type="SUPFAM" id="SSF52980">
    <property type="entry name" value="Restriction endonuclease-like"/>
    <property type="match status" value="1"/>
</dbReference>
<evidence type="ECO:0000256" key="3">
    <source>
        <dbReference type="ARBA" id="ARBA00022741"/>
    </source>
</evidence>
<dbReference type="Gene3D" id="1.10.3170.10">
    <property type="entry name" value="Recbcd, chain B, domain 2"/>
    <property type="match status" value="1"/>
</dbReference>
<dbReference type="HOGENOM" id="CLU_001114_6_1_4"/>
<dbReference type="PANTHER" id="PTHR11070:SF23">
    <property type="entry name" value="RECBCD ENZYME SUBUNIT RECB"/>
    <property type="match status" value="1"/>
</dbReference>
<protein>
    <recommendedName>
        <fullName evidence="15">RecBCD enzyme subunit RecB</fullName>
        <ecNumber evidence="15">3.1.11.5</ecNumber>
        <ecNumber evidence="15">5.6.2.4</ecNumber>
    </recommendedName>
    <alternativeName>
        <fullName evidence="15">DNA 3'-5' helicase subunit RecB</fullName>
    </alternativeName>
    <alternativeName>
        <fullName evidence="15">Exonuclease V subunit RecB</fullName>
        <shortName evidence="15">ExoV subunit RecB</shortName>
    </alternativeName>
    <alternativeName>
        <fullName evidence="15">Helicase/nuclease RecBCD subunit RecB</fullName>
    </alternativeName>
</protein>
<evidence type="ECO:0000256" key="4">
    <source>
        <dbReference type="ARBA" id="ARBA00022763"/>
    </source>
</evidence>
<feature type="compositionally biased region" description="Basic and acidic residues" evidence="17">
    <location>
        <begin position="438"/>
        <end position="448"/>
    </location>
</feature>
<keyword evidence="8 15" id="KW-0067">ATP-binding</keyword>
<dbReference type="GO" id="GO:0009338">
    <property type="term" value="C:exodeoxyribonuclease V complex"/>
    <property type="evidence" value="ECO:0007669"/>
    <property type="project" value="TreeGrafter"/>
</dbReference>
<dbReference type="InterPro" id="IPR014016">
    <property type="entry name" value="UvrD-like_ATP-bd"/>
</dbReference>
<dbReference type="GO" id="GO:0000724">
    <property type="term" value="P:double-strand break repair via homologous recombination"/>
    <property type="evidence" value="ECO:0007669"/>
    <property type="project" value="UniProtKB-UniRule"/>
</dbReference>
<dbReference type="GO" id="GO:0003677">
    <property type="term" value="F:DNA binding"/>
    <property type="evidence" value="ECO:0007669"/>
    <property type="project" value="UniProtKB-UniRule"/>
</dbReference>
<dbReference type="InterPro" id="IPR014017">
    <property type="entry name" value="DNA_helicase_UvrD-like_C"/>
</dbReference>
<dbReference type="GO" id="GO:0005829">
    <property type="term" value="C:cytosol"/>
    <property type="evidence" value="ECO:0007669"/>
    <property type="project" value="TreeGrafter"/>
</dbReference>
<keyword evidence="7 15" id="KW-0269">Exonuclease</keyword>
<evidence type="ECO:0000256" key="7">
    <source>
        <dbReference type="ARBA" id="ARBA00022839"/>
    </source>
</evidence>
<keyword evidence="11 15" id="KW-0234">DNA repair</keyword>
<feature type="binding site" evidence="15">
    <location>
        <position position="1707"/>
    </location>
    <ligand>
        <name>Mg(2+)</name>
        <dbReference type="ChEBI" id="CHEBI:18420"/>
    </ligand>
</feature>
<reference evidence="20 21" key="1">
    <citation type="submission" date="2005-09" db="EMBL/GenBank/DDBJ databases">
        <authorList>
            <person name="Woods D.E."/>
            <person name="Nierman W.C."/>
        </authorList>
    </citation>
    <scope>NUCLEOTIDE SEQUENCE [LARGE SCALE GENOMIC DNA]</scope>
    <source>
        <strain evidence="20 21">1710b</strain>
    </source>
</reference>
<feature type="compositionally biased region" description="Low complexity" evidence="17">
    <location>
        <begin position="1331"/>
        <end position="1344"/>
    </location>
</feature>
<keyword evidence="12 15" id="KW-0413">Isomerase</keyword>
<keyword evidence="5 15" id="KW-0378">Hydrolase</keyword>
<feature type="active site" description="For nuclease activity" evidence="15">
    <location>
        <position position="1833"/>
    </location>
</feature>
<dbReference type="InterPro" id="IPR000212">
    <property type="entry name" value="DNA_helicase_UvrD/REP"/>
</dbReference>
<feature type="compositionally biased region" description="Basic residues" evidence="17">
    <location>
        <begin position="453"/>
        <end position="502"/>
    </location>
</feature>
<name>Q3JU29_BURP1</name>
<keyword evidence="6 15" id="KW-0347">Helicase</keyword>
<dbReference type="GO" id="GO:0016887">
    <property type="term" value="F:ATP hydrolysis activity"/>
    <property type="evidence" value="ECO:0007669"/>
    <property type="project" value="RHEA"/>
</dbReference>
<dbReference type="KEGG" id="bpm:BURPS1710b_1520"/>
<dbReference type="Gene3D" id="3.90.320.10">
    <property type="match status" value="1"/>
</dbReference>
<evidence type="ECO:0000256" key="6">
    <source>
        <dbReference type="ARBA" id="ARBA00022806"/>
    </source>
</evidence>
<comment type="miscellaneous">
    <text evidence="15">In the RecBCD complex, RecB has a slow 3'-5' helicase, an exonuclease activity and loads RecA onto ssDNA, RecD has a fast 5'-3' helicase activity, while RecC stimulates the ATPase and processivity of the RecB helicase and contributes to recognition of the Chi site.</text>
</comment>
<feature type="binding site" evidence="15">
    <location>
        <position position="1833"/>
    </location>
    <ligand>
        <name>Mg(2+)</name>
        <dbReference type="ChEBI" id="CHEBI:18420"/>
    </ligand>
</feature>
<comment type="domain">
    <text evidence="15">The C-terminal domain has nuclease activity and interacts with RecD. It interacts with RecA, facilitating its loading onto ssDNA.</text>
</comment>
<gene>
    <name evidence="15 20" type="primary">recB</name>
    <name evidence="20" type="ordered locus">BURPS1710b_1520</name>
</gene>
<evidence type="ECO:0000256" key="8">
    <source>
        <dbReference type="ARBA" id="ARBA00022840"/>
    </source>
</evidence>
<evidence type="ECO:0000259" key="19">
    <source>
        <dbReference type="PROSITE" id="PS51217"/>
    </source>
</evidence>
<feature type="binding site" evidence="15">
    <location>
        <position position="1820"/>
    </location>
    <ligand>
        <name>Mg(2+)</name>
        <dbReference type="ChEBI" id="CHEBI:18420"/>
    </ligand>
</feature>
<evidence type="ECO:0000256" key="14">
    <source>
        <dbReference type="ARBA" id="ARBA00048988"/>
    </source>
</evidence>
<feature type="compositionally biased region" description="Basic and acidic residues" evidence="17">
    <location>
        <begin position="203"/>
        <end position="233"/>
    </location>
</feature>
<keyword evidence="9 15" id="KW-0460">Magnesium</keyword>
<comment type="domain">
    <text evidence="15">The N-terminal DNA-binding domain is a ssDNA-dependent ATPase and has ATP-dependent 3'-5' helicase function. This domain interacts with RecC.</text>
</comment>
<dbReference type="GO" id="GO:0008854">
    <property type="term" value="F:exodeoxyribonuclease V activity"/>
    <property type="evidence" value="ECO:0007669"/>
    <property type="project" value="UniProtKB-EC"/>
</dbReference>
<dbReference type="PANTHER" id="PTHR11070">
    <property type="entry name" value="UVRD / RECB / PCRA DNA HELICASE FAMILY MEMBER"/>
    <property type="match status" value="1"/>
</dbReference>
<feature type="compositionally biased region" description="Basic residues" evidence="17">
    <location>
        <begin position="156"/>
        <end position="190"/>
    </location>
</feature>
<feature type="region of interest" description="DNA-binding and helicase activity, interacts with RecC" evidence="15">
    <location>
        <begin position="1"/>
        <end position="1577"/>
    </location>
</feature>
<feature type="compositionally biased region" description="Basic residues" evidence="17">
    <location>
        <begin position="425"/>
        <end position="437"/>
    </location>
</feature>
<feature type="region of interest" description="Nuclease activity, interacts with RecD and RecA" evidence="15">
    <location>
        <begin position="1624"/>
        <end position="1934"/>
    </location>
</feature>
<evidence type="ECO:0000259" key="18">
    <source>
        <dbReference type="PROSITE" id="PS51198"/>
    </source>
</evidence>
<dbReference type="InterPro" id="IPR027417">
    <property type="entry name" value="P-loop_NTPase"/>
</dbReference>
<dbReference type="Gene3D" id="1.10.486.10">
    <property type="entry name" value="PCRA, domain 4"/>
    <property type="match status" value="1"/>
</dbReference>
<evidence type="ECO:0000256" key="9">
    <source>
        <dbReference type="ARBA" id="ARBA00022842"/>
    </source>
</evidence>
<feature type="domain" description="UvrD-like helicase C-terminal" evidence="19">
    <location>
        <begin position="1127"/>
        <end position="1453"/>
    </location>
</feature>
<evidence type="ECO:0000256" key="5">
    <source>
        <dbReference type="ARBA" id="ARBA00022801"/>
    </source>
</evidence>
<comment type="similarity">
    <text evidence="15">Belongs to the helicase family. UvrD subfamily.</text>
</comment>
<feature type="domain" description="UvrD-like helicase ATP-binding" evidence="18">
    <location>
        <begin position="672"/>
        <end position="1126"/>
    </location>
</feature>
<keyword evidence="4 15" id="KW-0227">DNA damage</keyword>
<proteinExistence type="inferred from homology"/>
<dbReference type="CDD" id="cd22352">
    <property type="entry name" value="RecB_C-like"/>
    <property type="match status" value="1"/>
</dbReference>
<evidence type="ECO:0000256" key="1">
    <source>
        <dbReference type="ARBA" id="ARBA00022722"/>
    </source>
</evidence>
<dbReference type="GO" id="GO:0005524">
    <property type="term" value="F:ATP binding"/>
    <property type="evidence" value="ECO:0007669"/>
    <property type="project" value="UniProtKB-UniRule"/>
</dbReference>
<feature type="compositionally biased region" description="Basic residues" evidence="17">
    <location>
        <begin position="274"/>
        <end position="302"/>
    </location>
</feature>
<dbReference type="InterPro" id="IPR011335">
    <property type="entry name" value="Restrct_endonuc-II-like"/>
</dbReference>
<evidence type="ECO:0000256" key="10">
    <source>
        <dbReference type="ARBA" id="ARBA00023125"/>
    </source>
</evidence>
<comment type="subunit">
    <text evidence="15">Heterotrimer of RecB, RecC and RecD. All subunits contribute to DNA-binding. Interacts with RecA.</text>
</comment>
<comment type="catalytic activity">
    <reaction evidence="13 15">
        <text>Couples ATP hydrolysis with the unwinding of duplex DNA by translocating in the 3'-5' direction.</text>
        <dbReference type="EC" id="5.6.2.4"/>
    </reaction>
</comment>
<dbReference type="Pfam" id="PF13361">
    <property type="entry name" value="UvrD_C"/>
    <property type="match status" value="1"/>
</dbReference>
<evidence type="ECO:0000256" key="15">
    <source>
        <dbReference type="HAMAP-Rule" id="MF_01485"/>
    </source>
</evidence>
<evidence type="ECO:0000256" key="11">
    <source>
        <dbReference type="ARBA" id="ARBA00023204"/>
    </source>
</evidence>
<keyword evidence="10 15" id="KW-0238">DNA-binding</keyword>
<dbReference type="EC" id="3.1.11.5" evidence="15"/>
<dbReference type="PROSITE" id="PS51217">
    <property type="entry name" value="UVRD_HELICASE_CTER"/>
    <property type="match status" value="1"/>
</dbReference>
<dbReference type="PROSITE" id="PS51198">
    <property type="entry name" value="UVRD_HELICASE_ATP_BIND"/>
    <property type="match status" value="1"/>
</dbReference>
<dbReference type="NCBIfam" id="TIGR00609">
    <property type="entry name" value="recB"/>
    <property type="match status" value="1"/>
</dbReference>
<dbReference type="InterPro" id="IPR004586">
    <property type="entry name" value="RecB"/>
</dbReference>
<dbReference type="GO" id="GO:0000287">
    <property type="term" value="F:magnesium ion binding"/>
    <property type="evidence" value="ECO:0007669"/>
    <property type="project" value="UniProtKB-UniRule"/>
</dbReference>
<dbReference type="EC" id="5.6.2.4" evidence="15"/>
<keyword evidence="3 15" id="KW-0547">Nucleotide-binding</keyword>
<evidence type="ECO:0000313" key="21">
    <source>
        <dbReference type="Proteomes" id="UP000002700"/>
    </source>
</evidence>
<dbReference type="Gene3D" id="3.40.50.300">
    <property type="entry name" value="P-loop containing nucleotide triphosphate hydrolases"/>
    <property type="match status" value="2"/>
</dbReference>
<comment type="catalytic activity">
    <reaction evidence="15">
        <text>Exonucleolytic cleavage (in the presence of ATP) in either 5'- to 3'- or 3'- to 5'-direction to yield 5'-phosphooligonucleotides.</text>
        <dbReference type="EC" id="3.1.11.5"/>
    </reaction>
</comment>
<dbReference type="EnsemblBacteria" id="ABA50772">
    <property type="protein sequence ID" value="ABA50772"/>
    <property type="gene ID" value="BURPS1710b_1520"/>
</dbReference>
<feature type="region of interest" description="Disordered" evidence="17">
    <location>
        <begin position="1316"/>
        <end position="1344"/>
    </location>
</feature>
<dbReference type="EMBL" id="CP000124">
    <property type="protein sequence ID" value="ABA50772.1"/>
    <property type="molecule type" value="Genomic_DNA"/>
</dbReference>
<keyword evidence="1 15" id="KW-0540">Nuclease</keyword>
<feature type="region of interest" description="Disordered" evidence="17">
    <location>
        <begin position="142"/>
        <end position="308"/>
    </location>
</feature>
<comment type="function">
    <text evidence="15">A helicase/nuclease that prepares dsDNA breaks (DSB) for recombinational DNA repair. Binds to DSBs and unwinds DNA via a highly rapid and processive ATP-dependent bidirectional helicase activity. Unwinds dsDNA until it encounters a Chi (crossover hotspot instigator) sequence from the 3' direction. Cuts ssDNA a few nucleotides 3' to the Chi site. The properties and activities of the enzyme are changed at Chi. The Chi-altered holoenzyme produces a long 3'-ssDNA overhang and facilitates RecA-binding to the ssDNA for homologous DNA recombination and repair. Holoenzyme degrades any linearized DNA that is unable to undergo homologous recombination. In the holoenzyme this subunit contributes ATPase, 3'-5' helicase, exonuclease activity and loads RecA onto ssDNA.</text>
</comment>
<accession>Q3JU29</accession>
<dbReference type="Pfam" id="PF00580">
    <property type="entry name" value="UvrD-helicase"/>
    <property type="match status" value="1"/>
</dbReference>
<sequence>MAARRRGRRALRDRRDGARNRADLAGRIGRAARARARCGRAAEPGRARAAPHVRRRAHAALSRLRDARWRGARFDVAADRGRRGRRSRAARPPRALHRRPRRFRAAHRPRPHAARLGRCIRRCARALLRFGAGVRRRAVRRARRARRDACRDGGRRGGRGVARRGRARGPRGRARRSGARRRAVGRRHVLVAHEPARAAVSHRVPDRDGRRRAAEPRARGRVRPDGRVREARRPPAARRRAQSVPRSAARRARAPADRIHGPQHPRQRAAAARGARRRIARPSGRRVGRPGRAARRGRRRAPRVRDRASAATVLGRILRAGRRALHVRRVARDACAPARRGRVRAGAPVLRRAAAGRARAAGRVRRFRALLAPSGAFAAARAARHRTVGRAGGTRRHRAVRARLRGQRRARRARAAAVDRDGRRGRVRACAARRRREPRGAGRRDGRGAARPCARRARAARGQRAARARRRRDARAVRVRRRARMARGGRRAVVRRARRGARRGGDARAAAPARRARAADGGGAGDLPLCAAGGARLPRRVARASRLLRDRPRRAAPHTMVRLRRHVRIRARRRAARAARAARRAVSRRAADAARVFPEERVGARIGERIEGGGRVDQRSRRGRGRRRVARARVARREPVARRAVRRARASRVRSARRASAEGVMSHVAPSGPSASELDVFACPLDGVNQIEASAGTGKTWNICALYVRLLLEKDLGADEILVVTFTKAATAELHERIRARLAQLAHALDTGDGGGDPFIARLFETTLAPGRGLDPQTAAKRVRRALRAFDQAAIHTIHAFCQRALQEAPFAAAMPFAFEMEADDGALRFELAADFWRTRVEPVAAAYPAFAEWLVEYGAGPAALDAQLARRLKKPLARLRWDGLHAADDGAESAARAHFDTAAAIWRDERGVLGTLLADAQPSLNQRSHKPEAVSEALDAWARYFEQASAVAALPRAALKLTQSALEKATKKGGATPRHAFFDVAQALEAAVAALEAAQRARWLSLVEQWLDAAPAELAQRKRTRRVVSFDDLLANLYRALDAHPWLRETLRARYPAALIDEFQDTDPLQFAIFDTIFAPAGPLFLVGDPKQAIYSFRAADLHTYLAARARASARYTLAVNQRSTPAIVDACNRVFGANPRAFVLDGLDYEPVRAGSRVRAPLVDATDPLAGAGDFRIWTLPVGDDVLTKRDAQRHAAHACAAEIARLMRGAREHAVTLGGEPLAASGIAVLVQTHRQGSLVKRVLAAWGIGSVELAQASVFATIDAEQLERVLAAIDAPGDLRRLRSALASDWFGLDAAALWRLEQGDAEQDGIDAAAGGASGNGGGARAASAGAPAPSPADADAMGWVERFSRYRLLWRERGFAVMWRTLAGELRIAERLMAGADGERRVTDVNHLAELTQARASAQPGIAPTLRWLAAQRREGGGDDAQLRLESDRNLVQIVTVHKSKGLEYAIVFCPFLNDGGLREPAGSGLPDAREYHDESGCAVLHYGCDDEAAERASREAVREQAAERARLVYVALTRAVYRCYLVAGTYQSSRSTKEARRSVLNWLVAGAGRDFDAWLKEPPEDAELAERWQALAGGPVTLGALPVPAHREPLAAGHDAQATRAARRATRGLRDAWRIASFSSLASAIARDESGIARAADDEMRPDHDALAAALGADALEPPDAAAAIAPAPAAAPRELAGDDILAFPRGAAAGECLHRLLELSNFADASTWPPAALRALHERPVEAELALAERLPAMMTRLVADLAATELVPGMRLAALDPARRLTEMEFLFPAPALDFNALRRLLAAHGYPDVALEAGTLAGFVKGFIDMIVEHDGRFWIVDWKSNHLGTTPEAYGERALDAAMAHHAYHLQALLYMVALHRYLRVRMHGYDYDAHIAGYLYVFVRGVRPDWRNGGASAGVHARRPARALIEALDALMREGDA</sequence>
<dbReference type="GO" id="GO:0043138">
    <property type="term" value="F:3'-5' DNA helicase activity"/>
    <property type="evidence" value="ECO:0007669"/>
    <property type="project" value="UniProtKB-UniRule"/>
</dbReference>
<dbReference type="SUPFAM" id="SSF52540">
    <property type="entry name" value="P-loop containing nucleoside triphosphate hydrolases"/>
    <property type="match status" value="1"/>
</dbReference>
<evidence type="ECO:0000256" key="13">
    <source>
        <dbReference type="ARBA" id="ARBA00034617"/>
    </source>
</evidence>
<organism evidence="20 21">
    <name type="scientific">Burkholderia pseudomallei (strain 1710b)</name>
    <dbReference type="NCBI Taxonomy" id="320372"/>
    <lineage>
        <taxon>Bacteria</taxon>
        <taxon>Pseudomonadati</taxon>
        <taxon>Pseudomonadota</taxon>
        <taxon>Betaproteobacteria</taxon>
        <taxon>Burkholderiales</taxon>
        <taxon>Burkholderiaceae</taxon>
        <taxon>Burkholderia</taxon>
        <taxon>pseudomallei group</taxon>
    </lineage>
</organism>